<evidence type="ECO:0000313" key="3">
    <source>
        <dbReference type="Proteomes" id="UP000704176"/>
    </source>
</evidence>
<proteinExistence type="predicted"/>
<dbReference type="Proteomes" id="UP000704176">
    <property type="component" value="Unassembled WGS sequence"/>
</dbReference>
<dbReference type="CDD" id="cd00761">
    <property type="entry name" value="Glyco_tranf_GTA_type"/>
    <property type="match status" value="1"/>
</dbReference>
<dbReference type="InterPro" id="IPR050834">
    <property type="entry name" value="Glycosyltransf_2"/>
</dbReference>
<keyword evidence="3" id="KW-1185">Reference proteome</keyword>
<protein>
    <submittedName>
        <fullName evidence="2">Glycosyltransferase</fullName>
    </submittedName>
</protein>
<reference evidence="2 3" key="1">
    <citation type="submission" date="2021-09" db="EMBL/GenBank/DDBJ databases">
        <title>The complete genome sequence of a new microorganism.</title>
        <authorList>
            <person name="Zi Z."/>
        </authorList>
    </citation>
    <scope>NUCLEOTIDE SEQUENCE [LARGE SCALE GENOMIC DNA]</scope>
    <source>
        <strain evidence="2 3">WGZ8</strain>
    </source>
</reference>
<dbReference type="Pfam" id="PF00535">
    <property type="entry name" value="Glycos_transf_2"/>
    <property type="match status" value="1"/>
</dbReference>
<dbReference type="Gene3D" id="3.90.550.10">
    <property type="entry name" value="Spore Coat Polysaccharide Biosynthesis Protein SpsA, Chain A"/>
    <property type="match status" value="1"/>
</dbReference>
<dbReference type="PANTHER" id="PTHR43685:SF11">
    <property type="entry name" value="GLYCOSYLTRANSFERASE TAGX-RELATED"/>
    <property type="match status" value="1"/>
</dbReference>
<comment type="caution">
    <text evidence="2">The sequence shown here is derived from an EMBL/GenBank/DDBJ whole genome shotgun (WGS) entry which is preliminary data.</text>
</comment>
<name>A0ABS7VQA7_9HYPH</name>
<accession>A0ABS7VQA7</accession>
<evidence type="ECO:0000313" key="2">
    <source>
        <dbReference type="EMBL" id="MBZ6077734.1"/>
    </source>
</evidence>
<evidence type="ECO:0000259" key="1">
    <source>
        <dbReference type="Pfam" id="PF00535"/>
    </source>
</evidence>
<dbReference type="PANTHER" id="PTHR43685">
    <property type="entry name" value="GLYCOSYLTRANSFERASE"/>
    <property type="match status" value="1"/>
</dbReference>
<feature type="domain" description="Glycosyltransferase 2-like" evidence="1">
    <location>
        <begin position="6"/>
        <end position="112"/>
    </location>
</feature>
<dbReference type="RefSeq" id="WP_224314391.1">
    <property type="nucleotide sequence ID" value="NZ_JAIRBM010000011.1"/>
</dbReference>
<dbReference type="InterPro" id="IPR029044">
    <property type="entry name" value="Nucleotide-diphossugar_trans"/>
</dbReference>
<gene>
    <name evidence="2" type="ORF">K9B37_15760</name>
</gene>
<dbReference type="SUPFAM" id="SSF53448">
    <property type="entry name" value="Nucleotide-diphospho-sugar transferases"/>
    <property type="match status" value="1"/>
</dbReference>
<dbReference type="InterPro" id="IPR001173">
    <property type="entry name" value="Glyco_trans_2-like"/>
</dbReference>
<organism evidence="2 3">
    <name type="scientific">Microvirga puerhi</name>
    <dbReference type="NCBI Taxonomy" id="2876078"/>
    <lineage>
        <taxon>Bacteria</taxon>
        <taxon>Pseudomonadati</taxon>
        <taxon>Pseudomonadota</taxon>
        <taxon>Alphaproteobacteria</taxon>
        <taxon>Hyphomicrobiales</taxon>
        <taxon>Methylobacteriaceae</taxon>
        <taxon>Microvirga</taxon>
    </lineage>
</organism>
<dbReference type="EMBL" id="JAIRBM010000011">
    <property type="protein sequence ID" value="MBZ6077734.1"/>
    <property type="molecule type" value="Genomic_DNA"/>
</dbReference>
<sequence length="333" mass="37220">MRSVDVIIPCYRYGHFLRQCVESVLDQSGVGVRILILDDASPDHTPEVGTDLAREDSRVTFHRHTANKGHIATYNEGIEWASQDYFLLLSADDYLLPGALERATEPMEEVPDVGFTFGNASLLSKDGTAASMNPMPRLGKDAKCQVMKGSEFIALSGAANIVPTATAVVRTSLQKLVGGYRPELPHSGDMEMWFRLAAYASVGFVNDYQAVYRLHDSNMSHAYMTNAIPDLQQRKAAIDYFFETSGSLLPNADHLRHRVYRSFGQAAVKRASAAFNDGLLDISAQIQRYVLEVCPEVRHSWPWTKLVCKQTLGLKGWNVLKSFHRAFDKRFEV</sequence>